<name>A0AAD7K3W5_9AGAR</name>
<protein>
    <submittedName>
        <fullName evidence="2">Uncharacterized protein</fullName>
    </submittedName>
</protein>
<accession>A0AAD7K3W5</accession>
<reference evidence="2" key="1">
    <citation type="submission" date="2023-03" db="EMBL/GenBank/DDBJ databases">
        <title>Massive genome expansion in bonnet fungi (Mycena s.s.) driven by repeated elements and novel gene families across ecological guilds.</title>
        <authorList>
            <consortium name="Lawrence Berkeley National Laboratory"/>
            <person name="Harder C.B."/>
            <person name="Miyauchi S."/>
            <person name="Viragh M."/>
            <person name="Kuo A."/>
            <person name="Thoen E."/>
            <person name="Andreopoulos B."/>
            <person name="Lu D."/>
            <person name="Skrede I."/>
            <person name="Drula E."/>
            <person name="Henrissat B."/>
            <person name="Morin E."/>
            <person name="Kohler A."/>
            <person name="Barry K."/>
            <person name="LaButti K."/>
            <person name="Morin E."/>
            <person name="Salamov A."/>
            <person name="Lipzen A."/>
            <person name="Mereny Z."/>
            <person name="Hegedus B."/>
            <person name="Baldrian P."/>
            <person name="Stursova M."/>
            <person name="Weitz H."/>
            <person name="Taylor A."/>
            <person name="Grigoriev I.V."/>
            <person name="Nagy L.G."/>
            <person name="Martin F."/>
            <person name="Kauserud H."/>
        </authorList>
    </citation>
    <scope>NUCLEOTIDE SEQUENCE</scope>
    <source>
        <strain evidence="2">CBHHK188m</strain>
    </source>
</reference>
<dbReference type="EMBL" id="JARJLG010000009">
    <property type="protein sequence ID" value="KAJ7777840.1"/>
    <property type="molecule type" value="Genomic_DNA"/>
</dbReference>
<keyword evidence="3" id="KW-1185">Reference proteome</keyword>
<dbReference type="Proteomes" id="UP001215280">
    <property type="component" value="Unassembled WGS sequence"/>
</dbReference>
<feature type="region of interest" description="Disordered" evidence="1">
    <location>
        <begin position="118"/>
        <end position="147"/>
    </location>
</feature>
<sequence>MSGQWYAAQCSSYAGEQQNSDPVQDAHALLTIYPMTSANPSTHEYAPEVDYLASQGNESGYWENACNRASILVSQQAGSSYPYPNAYTPANAHLSTFCTNPFAQAILQRWNPATTYPIPPPLSSSSTSSSLAHAFGPAPPSPQMVYEPQQSPAFFNQFIAQKSQEISAQNADP</sequence>
<proteinExistence type="predicted"/>
<evidence type="ECO:0000313" key="2">
    <source>
        <dbReference type="EMBL" id="KAJ7777840.1"/>
    </source>
</evidence>
<comment type="caution">
    <text evidence="2">The sequence shown here is derived from an EMBL/GenBank/DDBJ whole genome shotgun (WGS) entry which is preliminary data.</text>
</comment>
<evidence type="ECO:0000313" key="3">
    <source>
        <dbReference type="Proteomes" id="UP001215280"/>
    </source>
</evidence>
<dbReference type="AlphaFoldDB" id="A0AAD7K3W5"/>
<evidence type="ECO:0000256" key="1">
    <source>
        <dbReference type="SAM" id="MobiDB-lite"/>
    </source>
</evidence>
<gene>
    <name evidence="2" type="ORF">DFH07DRAFT_1035978</name>
</gene>
<organism evidence="2 3">
    <name type="scientific">Mycena maculata</name>
    <dbReference type="NCBI Taxonomy" id="230809"/>
    <lineage>
        <taxon>Eukaryota</taxon>
        <taxon>Fungi</taxon>
        <taxon>Dikarya</taxon>
        <taxon>Basidiomycota</taxon>
        <taxon>Agaricomycotina</taxon>
        <taxon>Agaricomycetes</taxon>
        <taxon>Agaricomycetidae</taxon>
        <taxon>Agaricales</taxon>
        <taxon>Marasmiineae</taxon>
        <taxon>Mycenaceae</taxon>
        <taxon>Mycena</taxon>
    </lineage>
</organism>